<keyword evidence="7" id="KW-0175">Coiled coil</keyword>
<evidence type="ECO:0000259" key="11">
    <source>
        <dbReference type="Pfam" id="PF23559"/>
    </source>
</evidence>
<evidence type="ECO:0000259" key="12">
    <source>
        <dbReference type="Pfam" id="PF23598"/>
    </source>
</evidence>
<keyword evidence="2" id="KW-0433">Leucine-rich repeat</keyword>
<dbReference type="SUPFAM" id="SSF52047">
    <property type="entry name" value="RNI-like"/>
    <property type="match status" value="1"/>
</dbReference>
<dbReference type="InterPro" id="IPR032675">
    <property type="entry name" value="LRR_dom_sf"/>
</dbReference>
<dbReference type="Pfam" id="PF23598">
    <property type="entry name" value="LRR_14"/>
    <property type="match status" value="1"/>
</dbReference>
<dbReference type="Gene3D" id="3.40.50.300">
    <property type="entry name" value="P-loop containing nucleotide triphosphate hydrolases"/>
    <property type="match status" value="1"/>
</dbReference>
<dbReference type="eggNOG" id="KOG4658">
    <property type="taxonomic scope" value="Eukaryota"/>
</dbReference>
<evidence type="ECO:0000256" key="3">
    <source>
        <dbReference type="ARBA" id="ARBA00022737"/>
    </source>
</evidence>
<feature type="domain" description="Disease resistance N-terminal" evidence="10">
    <location>
        <begin position="78"/>
        <end position="165"/>
    </location>
</feature>
<dbReference type="InterPro" id="IPR041118">
    <property type="entry name" value="Rx_N"/>
</dbReference>
<comment type="similarity">
    <text evidence="1">Belongs to the disease resistance NB-LRR family.</text>
</comment>
<feature type="domain" description="NB-ARC" evidence="9">
    <location>
        <begin position="357"/>
        <end position="514"/>
    </location>
</feature>
<dbReference type="Pfam" id="PF23559">
    <property type="entry name" value="WHD_DRP"/>
    <property type="match status" value="1"/>
</dbReference>
<dbReference type="EnsemblPlants" id="OBART07G16480.1">
    <property type="protein sequence ID" value="OBART07G16480.1"/>
    <property type="gene ID" value="OBART07G16480"/>
</dbReference>
<keyword evidence="4" id="KW-0547">Nucleotide-binding</keyword>
<dbReference type="Gene3D" id="1.10.10.10">
    <property type="entry name" value="Winged helix-like DNA-binding domain superfamily/Winged helix DNA-binding domain"/>
    <property type="match status" value="1"/>
</dbReference>
<dbReference type="GO" id="GO:0043531">
    <property type="term" value="F:ADP binding"/>
    <property type="evidence" value="ECO:0007669"/>
    <property type="project" value="InterPro"/>
</dbReference>
<reference evidence="13" key="1">
    <citation type="journal article" date="2009" name="Rice">
        <title>De Novo Next Generation Sequencing of Plant Genomes.</title>
        <authorList>
            <person name="Rounsley S."/>
            <person name="Marri P.R."/>
            <person name="Yu Y."/>
            <person name="He R."/>
            <person name="Sisneros N."/>
            <person name="Goicoechea J.L."/>
            <person name="Lee S.J."/>
            <person name="Angelova A."/>
            <person name="Kudrna D."/>
            <person name="Luo M."/>
            <person name="Affourtit J."/>
            <person name="Desany B."/>
            <person name="Knight J."/>
            <person name="Niazi F."/>
            <person name="Egholm M."/>
            <person name="Wing R.A."/>
        </authorList>
    </citation>
    <scope>NUCLEOTIDE SEQUENCE [LARGE SCALE GENOMIC DNA]</scope>
    <source>
        <strain evidence="13">cv. IRGC 105608</strain>
    </source>
</reference>
<dbReference type="PRINTS" id="PR00364">
    <property type="entry name" value="DISEASERSIST"/>
</dbReference>
<keyword evidence="6" id="KW-0067">ATP-binding</keyword>
<dbReference type="Pfam" id="PF18052">
    <property type="entry name" value="Rx_N"/>
    <property type="match status" value="1"/>
</dbReference>
<evidence type="ECO:0000256" key="7">
    <source>
        <dbReference type="ARBA" id="ARBA00023054"/>
    </source>
</evidence>
<dbReference type="SMART" id="SM00369">
    <property type="entry name" value="LRR_TYP"/>
    <property type="match status" value="2"/>
</dbReference>
<dbReference type="PANTHER" id="PTHR36766:SF55">
    <property type="entry name" value="OS11G0492900 PROTEIN"/>
    <property type="match status" value="1"/>
</dbReference>
<dbReference type="GO" id="GO:0051707">
    <property type="term" value="P:response to other organism"/>
    <property type="evidence" value="ECO:0007669"/>
    <property type="project" value="UniProtKB-ARBA"/>
</dbReference>
<evidence type="ECO:0000256" key="6">
    <source>
        <dbReference type="ARBA" id="ARBA00022840"/>
    </source>
</evidence>
<dbReference type="Gene3D" id="1.20.5.4130">
    <property type="match status" value="1"/>
</dbReference>
<evidence type="ECO:0000256" key="5">
    <source>
        <dbReference type="ARBA" id="ARBA00022821"/>
    </source>
</evidence>
<evidence type="ECO:0000256" key="4">
    <source>
        <dbReference type="ARBA" id="ARBA00022741"/>
    </source>
</evidence>
<dbReference type="InterPro" id="IPR058922">
    <property type="entry name" value="WHD_DRP"/>
</dbReference>
<keyword evidence="14" id="KW-1185">Reference proteome</keyword>
<evidence type="ECO:0000256" key="8">
    <source>
        <dbReference type="SAM" id="MobiDB-lite"/>
    </source>
</evidence>
<dbReference type="InterPro" id="IPR003591">
    <property type="entry name" value="Leu-rich_rpt_typical-subtyp"/>
</dbReference>
<dbReference type="InterPro" id="IPR055414">
    <property type="entry name" value="LRR_R13L4/SHOC2-like"/>
</dbReference>
<feature type="compositionally biased region" description="Polar residues" evidence="8">
    <location>
        <begin position="24"/>
        <end position="34"/>
    </location>
</feature>
<dbReference type="GO" id="GO:0005524">
    <property type="term" value="F:ATP binding"/>
    <property type="evidence" value="ECO:0007669"/>
    <property type="project" value="UniProtKB-KW"/>
</dbReference>
<dbReference type="Gramene" id="OBART07G16480.1">
    <property type="protein sequence ID" value="OBART07G16480.1"/>
    <property type="gene ID" value="OBART07G16480"/>
</dbReference>
<feature type="compositionally biased region" description="Gly residues" evidence="8">
    <location>
        <begin position="1"/>
        <end position="11"/>
    </location>
</feature>
<feature type="region of interest" description="Disordered" evidence="8">
    <location>
        <begin position="1"/>
        <end position="34"/>
    </location>
</feature>
<dbReference type="InterPro" id="IPR002182">
    <property type="entry name" value="NB-ARC"/>
</dbReference>
<feature type="domain" description="Disease resistance protein winged helix" evidence="11">
    <location>
        <begin position="602"/>
        <end position="669"/>
    </location>
</feature>
<evidence type="ECO:0000256" key="2">
    <source>
        <dbReference type="ARBA" id="ARBA00022614"/>
    </source>
</evidence>
<dbReference type="Pfam" id="PF00931">
    <property type="entry name" value="NB-ARC"/>
    <property type="match status" value="1"/>
</dbReference>
<proteinExistence type="inferred from homology"/>
<dbReference type="InterPro" id="IPR027417">
    <property type="entry name" value="P-loop_NTPase"/>
</dbReference>
<dbReference type="STRING" id="65489.A0A0D3GRQ1"/>
<evidence type="ECO:0000313" key="14">
    <source>
        <dbReference type="Proteomes" id="UP000026960"/>
    </source>
</evidence>
<keyword evidence="5" id="KW-0611">Plant defense</keyword>
<accession>A0A0D3GRQ1</accession>
<dbReference type="SUPFAM" id="SSF52058">
    <property type="entry name" value="L domain-like"/>
    <property type="match status" value="1"/>
</dbReference>
<dbReference type="SUPFAM" id="SSF52540">
    <property type="entry name" value="P-loop containing nucleoside triphosphate hydrolases"/>
    <property type="match status" value="1"/>
</dbReference>
<evidence type="ECO:0000313" key="13">
    <source>
        <dbReference type="EnsemblPlants" id="OBART07G16480.1"/>
    </source>
</evidence>
<organism evidence="13">
    <name type="scientific">Oryza barthii</name>
    <dbReference type="NCBI Taxonomy" id="65489"/>
    <lineage>
        <taxon>Eukaryota</taxon>
        <taxon>Viridiplantae</taxon>
        <taxon>Streptophyta</taxon>
        <taxon>Embryophyta</taxon>
        <taxon>Tracheophyta</taxon>
        <taxon>Spermatophyta</taxon>
        <taxon>Magnoliopsida</taxon>
        <taxon>Liliopsida</taxon>
        <taxon>Poales</taxon>
        <taxon>Poaceae</taxon>
        <taxon>BOP clade</taxon>
        <taxon>Oryzoideae</taxon>
        <taxon>Oryzeae</taxon>
        <taxon>Oryzinae</taxon>
        <taxon>Oryza</taxon>
    </lineage>
</organism>
<reference evidence="13" key="2">
    <citation type="submission" date="2015-03" db="UniProtKB">
        <authorList>
            <consortium name="EnsemblPlants"/>
        </authorList>
    </citation>
    <scope>IDENTIFICATION</scope>
</reference>
<sequence length="1298" mass="147902">MAARRGGGSGSWGPAPSGSHEANPPSTRRVQAASSWARNARRLLDEMRGKDGSGPYVPRYRGKGVGLVVGGWIAKAVIANILSRVRSLLHDNFSLQKDTEKMLNDLEVALPRIEAVIEAAERRSIESSALSTWLQQLKDAVSHAGDVVDDFEAKTIKDQVESKSKVSAKAYSTVKALKALVFSDSELKKLKHAVRRLENVSTRVDSFIELVKLNDDDTVGRIGHSLHSETSSLLGDTKVIGRDEEISLILDIILDYRYHLPRTSEHARPDDQPEFGQRGTLFDKLRKIFLTGTAESSKSSDKAKLEELEPRKKGIKIEEVDPSKDCIEIGEYEPNQKGQTEILDYTSSDVHETSGSSRNLGILPIVGINGVGKTTVAQAVFNNTRVKMCFDLRAWVYVSDNISGKQIVQRIIMSLEPWSGVTDAALDLDSLQHKLIDIIRSKRLLLVLDGVSDDIIIVWSQLRSILRCSEPQSMVLVTTQKYSIANLVGTMGPITLNTLGQTDFRYLFEHLVFDDCFYHHYEVHLFESVCEKIADKFHGLPLAAKTVAPLLRANRNMGYWENVLRSDWWNIADHGLGINVLPALGIGCLNAALRQCLLFCSLFPRNYVFEKERVVQMWVAHGFIQSSNTGDILPENVANNWFDELVDRSFLQPTVWQGRYVMHDLIREFSVAVSSNEYYVFHRNSKVLPQFSNHISVDNDNFDLQWGHYDHKRLQTLMFFGHHRVDKNYDTLGSIVRKSTSLRVLDLSYICMSNVSQASYILSKLSHLRYLDLSFTGIKDLPEAFGNLYHLQVLDLRGCIIEKLPKNMNNLINLRHLYADSQTIALIYAVGQLTKLQELQEFRVRLEDGYKINELRDMKDLRKLCITNLEKVSSLQEAIDAKLVEKKSLDSLQLKWVYQMPESRSTSQLNKDILDGLHPHFQLKRLKILNYMGIDFPYWVQRLTDLIVVNIINCHWLSVLPPLGELPRLKKLSLFGLSSITHINDQVYGTNDVIFPYLEELHFSELFSWEQWSEAEYKLLIPHLRKLGINACSKLSLLPIETLSSSVKELHLSSCTSYISMLPAYLKRLTSLTKLSIQDCSATLLIPCHSLTLLEHLQLESCFDVHFEGGMQYFTKLKKLEVHRCFDVTQNIYEQTSLLERYSLMGGLQSLIHLVIDDRFMYYRYYHMLNTLCSIRTMKFCAFDLSEFTTEDEEWLQQLQSLQEIQFASCRNLLRLPSNLNNMLNLKKVVLNDCCKLQSLPLNGLPDNLKEFHVSGGSEVLEQQCQKTDGDEWQKISHVPYVRINGRTIQMISHDLGS</sequence>
<keyword evidence="3" id="KW-0677">Repeat</keyword>
<dbReference type="InterPro" id="IPR036388">
    <property type="entry name" value="WH-like_DNA-bd_sf"/>
</dbReference>
<protein>
    <recommendedName>
        <fullName evidence="15">NB-ARC domain-containing protein</fullName>
    </recommendedName>
</protein>
<evidence type="ECO:0000256" key="1">
    <source>
        <dbReference type="ARBA" id="ARBA00008894"/>
    </source>
</evidence>
<evidence type="ECO:0008006" key="15">
    <source>
        <dbReference type="Google" id="ProtNLM"/>
    </source>
</evidence>
<dbReference type="PaxDb" id="65489-OBART07G16480.1"/>
<feature type="domain" description="Disease resistance R13L4/SHOC-2-like LRR" evidence="12">
    <location>
        <begin position="741"/>
        <end position="1004"/>
    </location>
</feature>
<dbReference type="Gene3D" id="3.80.10.10">
    <property type="entry name" value="Ribonuclease Inhibitor"/>
    <property type="match status" value="2"/>
</dbReference>
<evidence type="ECO:0000259" key="9">
    <source>
        <dbReference type="Pfam" id="PF00931"/>
    </source>
</evidence>
<dbReference type="HOGENOM" id="CLU_000837_8_8_1"/>
<dbReference type="GO" id="GO:0006952">
    <property type="term" value="P:defense response"/>
    <property type="evidence" value="ECO:0007669"/>
    <property type="project" value="UniProtKB-KW"/>
</dbReference>
<name>A0A0D3GRQ1_9ORYZ</name>
<dbReference type="PANTHER" id="PTHR36766">
    <property type="entry name" value="PLANT BROAD-SPECTRUM MILDEW RESISTANCE PROTEIN RPW8"/>
    <property type="match status" value="1"/>
</dbReference>
<dbReference type="Proteomes" id="UP000026960">
    <property type="component" value="Chromosome 7"/>
</dbReference>
<evidence type="ECO:0000259" key="10">
    <source>
        <dbReference type="Pfam" id="PF18052"/>
    </source>
</evidence>